<comment type="caution">
    <text evidence="2">The sequence shown here is derived from an EMBL/GenBank/DDBJ whole genome shotgun (WGS) entry which is preliminary data.</text>
</comment>
<feature type="compositionally biased region" description="Basic and acidic residues" evidence="1">
    <location>
        <begin position="15"/>
        <end position="24"/>
    </location>
</feature>
<keyword evidence="3" id="KW-1185">Reference proteome</keyword>
<gene>
    <name evidence="2" type="ORF">GGX14DRAFT_407949</name>
</gene>
<sequence>MSSDAQVSNLIQSTSEERDTERSTPGDVQIINFVQLLREHRCASETTDPATSRDAQVLKLTQLLRERNGLEITKPPPGPGTWVSGRAITVAAAHTFIKMAQPERPDLYLSPAYLAPRVIAWLRRLEKEKGFFFPSCHFMRIDKVRIGEEFGFILTYLSVSPRLGPTIHVMDRPLQQRLEELIGISNDEIKWIFDAECVDFRAFVGEAAGGINMETSTYNTYYSRGCNSSGPMARISWTASDVASRAICAKAASDSSIRTFANILANTSRNHGQQSASPILELFARFYIPGFLRSRVPQDGFLGHLAILACGVAGPSPKTAGGCCENKCFDLSAIIVSPGSFDMAYCVNAVLLIDLFSSKSITGGSSTPSKCAIKMATGDDKVPDTAVQCCASAVRRVLTATKLLYEPYFILWP</sequence>
<feature type="compositionally biased region" description="Polar residues" evidence="1">
    <location>
        <begin position="1"/>
        <end position="14"/>
    </location>
</feature>
<name>A0AAD6UMJ6_9AGAR</name>
<feature type="region of interest" description="Disordered" evidence="1">
    <location>
        <begin position="1"/>
        <end position="25"/>
    </location>
</feature>
<dbReference type="EMBL" id="JARJCW010000148">
    <property type="protein sequence ID" value="KAJ7190511.1"/>
    <property type="molecule type" value="Genomic_DNA"/>
</dbReference>
<dbReference type="AlphaFoldDB" id="A0AAD6UMJ6"/>
<proteinExistence type="predicted"/>
<organism evidence="2 3">
    <name type="scientific">Mycena pura</name>
    <dbReference type="NCBI Taxonomy" id="153505"/>
    <lineage>
        <taxon>Eukaryota</taxon>
        <taxon>Fungi</taxon>
        <taxon>Dikarya</taxon>
        <taxon>Basidiomycota</taxon>
        <taxon>Agaricomycotina</taxon>
        <taxon>Agaricomycetes</taxon>
        <taxon>Agaricomycetidae</taxon>
        <taxon>Agaricales</taxon>
        <taxon>Marasmiineae</taxon>
        <taxon>Mycenaceae</taxon>
        <taxon>Mycena</taxon>
    </lineage>
</organism>
<evidence type="ECO:0000256" key="1">
    <source>
        <dbReference type="SAM" id="MobiDB-lite"/>
    </source>
</evidence>
<reference evidence="2" key="1">
    <citation type="submission" date="2023-03" db="EMBL/GenBank/DDBJ databases">
        <title>Massive genome expansion in bonnet fungi (Mycena s.s.) driven by repeated elements and novel gene families across ecological guilds.</title>
        <authorList>
            <consortium name="Lawrence Berkeley National Laboratory"/>
            <person name="Harder C.B."/>
            <person name="Miyauchi S."/>
            <person name="Viragh M."/>
            <person name="Kuo A."/>
            <person name="Thoen E."/>
            <person name="Andreopoulos B."/>
            <person name="Lu D."/>
            <person name="Skrede I."/>
            <person name="Drula E."/>
            <person name="Henrissat B."/>
            <person name="Morin E."/>
            <person name="Kohler A."/>
            <person name="Barry K."/>
            <person name="LaButti K."/>
            <person name="Morin E."/>
            <person name="Salamov A."/>
            <person name="Lipzen A."/>
            <person name="Mereny Z."/>
            <person name="Hegedus B."/>
            <person name="Baldrian P."/>
            <person name="Stursova M."/>
            <person name="Weitz H."/>
            <person name="Taylor A."/>
            <person name="Grigoriev I.V."/>
            <person name="Nagy L.G."/>
            <person name="Martin F."/>
            <person name="Kauserud H."/>
        </authorList>
    </citation>
    <scope>NUCLEOTIDE SEQUENCE</scope>
    <source>
        <strain evidence="2">9144</strain>
    </source>
</reference>
<dbReference type="Proteomes" id="UP001219525">
    <property type="component" value="Unassembled WGS sequence"/>
</dbReference>
<evidence type="ECO:0000313" key="2">
    <source>
        <dbReference type="EMBL" id="KAJ7190511.1"/>
    </source>
</evidence>
<accession>A0AAD6UMJ6</accession>
<evidence type="ECO:0000313" key="3">
    <source>
        <dbReference type="Proteomes" id="UP001219525"/>
    </source>
</evidence>
<protein>
    <submittedName>
        <fullName evidence="2">Uncharacterized protein</fullName>
    </submittedName>
</protein>